<dbReference type="PANTHER" id="PTHR43114">
    <property type="entry name" value="ADENINE DEAMINASE"/>
    <property type="match status" value="1"/>
</dbReference>
<dbReference type="NCBIfam" id="TIGR01430">
    <property type="entry name" value="aden_deam"/>
    <property type="match status" value="1"/>
</dbReference>
<dbReference type="SUPFAM" id="SSF51556">
    <property type="entry name" value="Metallo-dependent hydrolases"/>
    <property type="match status" value="1"/>
</dbReference>
<dbReference type="Proteomes" id="UP000016646">
    <property type="component" value="Unassembled WGS sequence"/>
</dbReference>
<keyword evidence="4 7" id="KW-0378">Hydrolase</keyword>
<dbReference type="GO" id="GO:0046872">
    <property type="term" value="F:metal ion binding"/>
    <property type="evidence" value="ECO:0007669"/>
    <property type="project" value="UniProtKB-KW"/>
</dbReference>
<dbReference type="Proteomes" id="UP000016412">
    <property type="component" value="Unassembled WGS sequence"/>
</dbReference>
<feature type="domain" description="Adenosine deaminase" evidence="6">
    <location>
        <begin position="14"/>
        <end position="333"/>
    </location>
</feature>
<evidence type="ECO:0000313" key="7">
    <source>
        <dbReference type="EMBL" id="ERF60333.1"/>
    </source>
</evidence>
<evidence type="ECO:0000259" key="6">
    <source>
        <dbReference type="Pfam" id="PF00962"/>
    </source>
</evidence>
<name>U1FKK2_TRESO</name>
<reference evidence="9 10" key="1">
    <citation type="submission" date="2013-08" db="EMBL/GenBank/DDBJ databases">
        <authorList>
            <person name="Durkin A.S."/>
            <person name="Haft D.R."/>
            <person name="McCorrison J."/>
            <person name="Torralba M."/>
            <person name="Gillis M."/>
            <person name="Haft D.H."/>
            <person name="Methe B."/>
            <person name="Sutton G."/>
            <person name="Nelson K.E."/>
        </authorList>
    </citation>
    <scope>NUCLEOTIDE SEQUENCE [LARGE SCALE GENOMIC DNA]</scope>
    <source>
        <strain evidence="8 10">ATCC 35536</strain>
        <strain evidence="7 9">VPI DR56BR1116</strain>
    </source>
</reference>
<keyword evidence="3" id="KW-0479">Metal-binding</keyword>
<dbReference type="OrthoDB" id="9779574at2"/>
<dbReference type="EC" id="3.5.4.4" evidence="7"/>
<evidence type="ECO:0000313" key="10">
    <source>
        <dbReference type="Proteomes" id="UP000016646"/>
    </source>
</evidence>
<dbReference type="InterPro" id="IPR006330">
    <property type="entry name" value="Ado/ade_deaminase"/>
</dbReference>
<evidence type="ECO:0000256" key="2">
    <source>
        <dbReference type="ARBA" id="ARBA00006676"/>
    </source>
</evidence>
<keyword evidence="5" id="KW-0862">Zinc</keyword>
<dbReference type="PANTHER" id="PTHR43114:SF6">
    <property type="entry name" value="ADENINE DEAMINASE"/>
    <property type="match status" value="1"/>
</dbReference>
<protein>
    <submittedName>
        <fullName evidence="7">Adenosine deaminase</fullName>
        <ecNumber evidence="7">3.5.4.4</ecNumber>
    </submittedName>
</protein>
<dbReference type="GO" id="GO:0019239">
    <property type="term" value="F:deaminase activity"/>
    <property type="evidence" value="ECO:0007669"/>
    <property type="project" value="InterPro"/>
</dbReference>
<evidence type="ECO:0000256" key="1">
    <source>
        <dbReference type="ARBA" id="ARBA00001947"/>
    </source>
</evidence>
<comment type="cofactor">
    <cofactor evidence="1">
        <name>Zn(2+)</name>
        <dbReference type="ChEBI" id="CHEBI:29105"/>
    </cofactor>
</comment>
<dbReference type="PATRIC" id="fig|1125725.3.peg.1821"/>
<dbReference type="GO" id="GO:0016814">
    <property type="term" value="F:hydrolase activity, acting on carbon-nitrogen (but not peptide) bonds, in cyclic amidines"/>
    <property type="evidence" value="ECO:0007669"/>
    <property type="project" value="UniProtKB-ARBA"/>
</dbReference>
<gene>
    <name evidence="7" type="primary">add</name>
    <name evidence="8" type="ORF">HMPREF0860_0433</name>
    <name evidence="7" type="ORF">HMPREF1325_2647</name>
</gene>
<evidence type="ECO:0000313" key="9">
    <source>
        <dbReference type="Proteomes" id="UP000016412"/>
    </source>
</evidence>
<evidence type="ECO:0000256" key="4">
    <source>
        <dbReference type="ARBA" id="ARBA00022801"/>
    </source>
</evidence>
<evidence type="ECO:0000313" key="8">
    <source>
        <dbReference type="EMBL" id="ERJ97757.1"/>
    </source>
</evidence>
<dbReference type="EMBL" id="AUZJ01000043">
    <property type="protein sequence ID" value="ERF60333.1"/>
    <property type="molecule type" value="Genomic_DNA"/>
</dbReference>
<dbReference type="STRING" id="1125725.HMPREF1325_2647"/>
<dbReference type="AlphaFoldDB" id="U1FKK2"/>
<dbReference type="InterPro" id="IPR032466">
    <property type="entry name" value="Metal_Hydrolase"/>
</dbReference>
<dbReference type="Pfam" id="PF00962">
    <property type="entry name" value="A_deaminase"/>
    <property type="match status" value="1"/>
</dbReference>
<keyword evidence="10" id="KW-1185">Reference proteome</keyword>
<dbReference type="RefSeq" id="WP_021330732.1">
    <property type="nucleotide sequence ID" value="NZ_AUZJ01000043.1"/>
</dbReference>
<dbReference type="EMBL" id="AVQI01000084">
    <property type="protein sequence ID" value="ERJ97757.1"/>
    <property type="molecule type" value="Genomic_DNA"/>
</dbReference>
<evidence type="ECO:0000256" key="3">
    <source>
        <dbReference type="ARBA" id="ARBA00022723"/>
    </source>
</evidence>
<accession>U1FKK2</accession>
<proteinExistence type="inferred from homology"/>
<dbReference type="eggNOG" id="COG1816">
    <property type="taxonomic scope" value="Bacteria"/>
</dbReference>
<dbReference type="Gene3D" id="3.20.20.140">
    <property type="entry name" value="Metal-dependent hydrolases"/>
    <property type="match status" value="1"/>
</dbReference>
<evidence type="ECO:0000256" key="5">
    <source>
        <dbReference type="ARBA" id="ARBA00022833"/>
    </source>
</evidence>
<organism evidence="7 9">
    <name type="scientific">Treponema socranskii subsp. socranskii VPI DR56BR1116 = ATCC 35536</name>
    <dbReference type="NCBI Taxonomy" id="1125725"/>
    <lineage>
        <taxon>Bacteria</taxon>
        <taxon>Pseudomonadati</taxon>
        <taxon>Spirochaetota</taxon>
        <taxon>Spirochaetia</taxon>
        <taxon>Spirochaetales</taxon>
        <taxon>Treponemataceae</taxon>
        <taxon>Treponema</taxon>
    </lineage>
</organism>
<comment type="caution">
    <text evidence="7">The sequence shown here is derived from an EMBL/GenBank/DDBJ whole genome shotgun (WGS) entry which is preliminary data.</text>
</comment>
<sequence length="343" mass="39383">MKETEFYSFLAKIPKAEIHIHIEAVMSFRTIEKLYERRFGKKMSSADEAELFSYDNLNGFIKAFLAVQDLFQSVSDFKYVFDDFGKYLAKNNIVYCEAFFAPSAFLKKGFDYGEMISLFSEKIAEIKEKHNIVIKLLLDVSRTFGCDNAMKNYELLKQYPCKDIIGIGLGGAEQKGPAKNFEPVFSRAHADGFHAVAHAGEDVGPESVWDTIKFLRAERIGHGITSVQDPKLMDYLAETQLPLEVCITSNVFTKRFIDTVENHPIRRMYDENIFVTVNTDDPLFFKTNLIEEYWKCYKKLHFTLPEIKRLICNGFNASFLSDTAKKSYIREVNAAWKAFAPAE</sequence>
<dbReference type="InterPro" id="IPR001365">
    <property type="entry name" value="A_deaminase_dom"/>
</dbReference>
<comment type="similarity">
    <text evidence="2">Belongs to the metallo-dependent hydrolases superfamily. Adenosine and AMP deaminases family.</text>
</comment>